<protein>
    <recommendedName>
        <fullName evidence="3">Rubredoxin-like domain-containing protein</fullName>
    </recommendedName>
</protein>
<accession>A0A517E0N6</accession>
<dbReference type="AlphaFoldDB" id="A0A517E0N6"/>
<name>A0A517E0N6_9FIRM</name>
<evidence type="ECO:0000313" key="2">
    <source>
        <dbReference type="Proteomes" id="UP000320776"/>
    </source>
</evidence>
<sequence length="50" mass="5294">MADIFYKCVECGWILEAAEGKKPETCEKCGGNATIIAVAQQPGQFGCVGK</sequence>
<dbReference type="EMBL" id="CP036259">
    <property type="protein sequence ID" value="QDR83162.1"/>
    <property type="molecule type" value="Genomic_DNA"/>
</dbReference>
<organism evidence="1 2">
    <name type="scientific">Sporomusa termitida</name>
    <dbReference type="NCBI Taxonomy" id="2377"/>
    <lineage>
        <taxon>Bacteria</taxon>
        <taxon>Bacillati</taxon>
        <taxon>Bacillota</taxon>
        <taxon>Negativicutes</taxon>
        <taxon>Selenomonadales</taxon>
        <taxon>Sporomusaceae</taxon>
        <taxon>Sporomusa</taxon>
    </lineage>
</organism>
<gene>
    <name evidence="1" type="ORF">SPTER_46400</name>
</gene>
<evidence type="ECO:0008006" key="3">
    <source>
        <dbReference type="Google" id="ProtNLM"/>
    </source>
</evidence>
<evidence type="ECO:0000313" key="1">
    <source>
        <dbReference type="EMBL" id="QDR83162.1"/>
    </source>
</evidence>
<proteinExistence type="predicted"/>
<keyword evidence="2" id="KW-1185">Reference proteome</keyword>
<reference evidence="1 2" key="1">
    <citation type="submission" date="2019-02" db="EMBL/GenBank/DDBJ databases">
        <title>Closed genome of Sporomusa termitida DSM 4440.</title>
        <authorList>
            <person name="Poehlein A."/>
            <person name="Daniel R."/>
        </authorList>
    </citation>
    <scope>NUCLEOTIDE SEQUENCE [LARGE SCALE GENOMIC DNA]</scope>
    <source>
        <strain evidence="1 2">DSM 4440</strain>
    </source>
</reference>
<dbReference type="Proteomes" id="UP000320776">
    <property type="component" value="Chromosome"/>
</dbReference>
<dbReference type="KEGG" id="sted:SPTER_46400"/>
<dbReference type="RefSeq" id="WP_170233376.1">
    <property type="nucleotide sequence ID" value="NZ_CP036259.1"/>
</dbReference>